<name>A0A0A0RNX2_9CAUD</name>
<dbReference type="EMBL" id="KM236248">
    <property type="protein sequence ID" value="AIW03732.1"/>
    <property type="molecule type" value="Genomic_DNA"/>
</dbReference>
<keyword evidence="1" id="KW-0175">Coiled coil</keyword>
<dbReference type="RefSeq" id="YP_009152846.1">
    <property type="nucleotide sequence ID" value="NC_027394.1"/>
</dbReference>
<dbReference type="KEGG" id="vg:24608803"/>
<accession>A0A0A0RNX2</accession>
<feature type="coiled-coil region" evidence="1">
    <location>
        <begin position="42"/>
        <end position="69"/>
    </location>
</feature>
<dbReference type="GeneID" id="24608803"/>
<gene>
    <name evidence="2" type="ORF">CPT_Pookie47</name>
</gene>
<dbReference type="Proteomes" id="UP000030209">
    <property type="component" value="Segment"/>
</dbReference>
<evidence type="ECO:0000313" key="2">
    <source>
        <dbReference type="EMBL" id="AIW03732.1"/>
    </source>
</evidence>
<proteinExistence type="predicted"/>
<protein>
    <submittedName>
        <fullName evidence="2">Uncharacterized protein</fullName>
    </submittedName>
</protein>
<evidence type="ECO:0000256" key="1">
    <source>
        <dbReference type="SAM" id="Coils"/>
    </source>
</evidence>
<keyword evidence="3" id="KW-1185">Reference proteome</keyword>
<organism evidence="2 3">
    <name type="scientific">Bacillus phage Pookie</name>
    <dbReference type="NCBI Taxonomy" id="1540093"/>
    <lineage>
        <taxon>Viruses</taxon>
        <taxon>Duplodnaviria</taxon>
        <taxon>Heunggongvirae</taxon>
        <taxon>Uroviricota</taxon>
        <taxon>Caudoviricetes</taxon>
        <taxon>Pagevirus</taxon>
        <taxon>Pagevirus pookie</taxon>
    </lineage>
</organism>
<dbReference type="OrthoDB" id="17912at10239"/>
<sequence>MMDKHQQLLNDMLHNLKYDTLYADLQDYVPALEAMVKVYKHNAEVLEEKRALENEIREVKKSYMQTIEKMKSYKKRNQEQKLLLGQIKSLAAGGKPYEKVNF</sequence>
<reference evidence="2 3" key="1">
    <citation type="journal article" date="2015" name="Genome Announc.">
        <title>Complete Genome of Bacillus megaterium Podophage Pookie.</title>
        <authorList>
            <person name="Ladzekpo T.N."/>
            <person name="DeCrescenzo A.J."/>
            <person name="Hernandez A.C."/>
            <person name="Kuty Everett G.F."/>
        </authorList>
    </citation>
    <scope>NUCLEOTIDE SEQUENCE [LARGE SCALE GENOMIC DNA]</scope>
</reference>
<evidence type="ECO:0000313" key="3">
    <source>
        <dbReference type="Proteomes" id="UP000030209"/>
    </source>
</evidence>